<dbReference type="InterPro" id="IPR002327">
    <property type="entry name" value="Cyt_c_1A/1B"/>
</dbReference>
<dbReference type="InterPro" id="IPR036909">
    <property type="entry name" value="Cyt_c-like_dom_sf"/>
</dbReference>
<dbReference type="PANTHER" id="PTHR11961">
    <property type="entry name" value="CYTOCHROME C"/>
    <property type="match status" value="1"/>
</dbReference>
<keyword evidence="5 6" id="KW-0408">Iron</keyword>
<dbReference type="Gene3D" id="1.10.760.10">
    <property type="entry name" value="Cytochrome c-like domain"/>
    <property type="match status" value="2"/>
</dbReference>
<evidence type="ECO:0000256" key="7">
    <source>
        <dbReference type="SAM" id="SignalP"/>
    </source>
</evidence>
<evidence type="ECO:0000256" key="5">
    <source>
        <dbReference type="ARBA" id="ARBA00023004"/>
    </source>
</evidence>
<evidence type="ECO:0000256" key="1">
    <source>
        <dbReference type="ARBA" id="ARBA00022448"/>
    </source>
</evidence>
<keyword evidence="3 6" id="KW-0479">Metal-binding</keyword>
<comment type="caution">
    <text evidence="9">The sequence shown here is derived from an EMBL/GenBank/DDBJ whole genome shotgun (WGS) entry which is preliminary data.</text>
</comment>
<organism evidence="9 10">
    <name type="scientific">Spartinivicinus marinus</name>
    <dbReference type="NCBI Taxonomy" id="2994442"/>
    <lineage>
        <taxon>Bacteria</taxon>
        <taxon>Pseudomonadati</taxon>
        <taxon>Pseudomonadota</taxon>
        <taxon>Gammaproteobacteria</taxon>
        <taxon>Oceanospirillales</taxon>
        <taxon>Zooshikellaceae</taxon>
        <taxon>Spartinivicinus</taxon>
    </lineage>
</organism>
<keyword evidence="1" id="KW-0813">Transport</keyword>
<dbReference type="GO" id="GO:0046872">
    <property type="term" value="F:metal ion binding"/>
    <property type="evidence" value="ECO:0007669"/>
    <property type="project" value="UniProtKB-KW"/>
</dbReference>
<dbReference type="SUPFAM" id="SSF46626">
    <property type="entry name" value="Cytochrome c"/>
    <property type="match status" value="2"/>
</dbReference>
<evidence type="ECO:0000256" key="4">
    <source>
        <dbReference type="ARBA" id="ARBA00022982"/>
    </source>
</evidence>
<evidence type="ECO:0000256" key="3">
    <source>
        <dbReference type="ARBA" id="ARBA00022723"/>
    </source>
</evidence>
<reference evidence="9 10" key="1">
    <citation type="submission" date="2020-07" db="EMBL/GenBank/DDBJ databases">
        <title>Endozoicomonas sp. nov., isolated from sediment.</title>
        <authorList>
            <person name="Gu T."/>
        </authorList>
    </citation>
    <scope>NUCLEOTIDE SEQUENCE [LARGE SCALE GENOMIC DNA]</scope>
    <source>
        <strain evidence="9 10">SM1973</strain>
    </source>
</reference>
<dbReference type="GO" id="GO:0009055">
    <property type="term" value="F:electron transfer activity"/>
    <property type="evidence" value="ECO:0007669"/>
    <property type="project" value="InterPro"/>
</dbReference>
<evidence type="ECO:0000259" key="8">
    <source>
        <dbReference type="PROSITE" id="PS51007"/>
    </source>
</evidence>
<sequence>MQKYLSCIIFMKVLVGGVPANAQSTNDETVVKLNELAAVGRQAANICLACHNVEKDQPHKIGPNLWGLSSRSIAGASGYQYSLALSNKQGSWNFQQLDKFLRQPAAFAPGNKMAFPGLENVSMRAAVIAWLATLNSKEANWKIPFDDLLSSQTIVETDIAATNKLLKAGNGSEVVSELCASCHSLRLVVQQGMNRERWEETLDWMVDEQGMDSIAYEKKQIVLDYLSTYYGE</sequence>
<gene>
    <name evidence="9" type="ORF">H0A36_21875</name>
</gene>
<dbReference type="RefSeq" id="WP_180570672.1">
    <property type="nucleotide sequence ID" value="NZ_JACCKB010000047.1"/>
</dbReference>
<keyword evidence="4" id="KW-0249">Electron transport</keyword>
<feature type="domain" description="Cytochrome c" evidence="8">
    <location>
        <begin position="35"/>
        <end position="135"/>
    </location>
</feature>
<dbReference type="GO" id="GO:0020037">
    <property type="term" value="F:heme binding"/>
    <property type="evidence" value="ECO:0007669"/>
    <property type="project" value="InterPro"/>
</dbReference>
<protein>
    <submittedName>
        <fullName evidence="9">C-type cytochrome</fullName>
    </submittedName>
</protein>
<dbReference type="PRINTS" id="PR00604">
    <property type="entry name" value="CYTCHRMECIAB"/>
</dbReference>
<accession>A0A853I418</accession>
<keyword evidence="10" id="KW-1185">Reference proteome</keyword>
<feature type="chain" id="PRO_5032359451" evidence="7">
    <location>
        <begin position="23"/>
        <end position="232"/>
    </location>
</feature>
<keyword evidence="7" id="KW-0732">Signal</keyword>
<dbReference type="Proteomes" id="UP000569732">
    <property type="component" value="Unassembled WGS sequence"/>
</dbReference>
<evidence type="ECO:0000313" key="10">
    <source>
        <dbReference type="Proteomes" id="UP000569732"/>
    </source>
</evidence>
<feature type="signal peptide" evidence="7">
    <location>
        <begin position="1"/>
        <end position="22"/>
    </location>
</feature>
<evidence type="ECO:0000313" key="9">
    <source>
        <dbReference type="EMBL" id="NYZ68670.1"/>
    </source>
</evidence>
<proteinExistence type="predicted"/>
<evidence type="ECO:0000256" key="6">
    <source>
        <dbReference type="PROSITE-ProRule" id="PRU00433"/>
    </source>
</evidence>
<dbReference type="AlphaFoldDB" id="A0A853I418"/>
<dbReference type="InterPro" id="IPR009056">
    <property type="entry name" value="Cyt_c-like_dom"/>
</dbReference>
<name>A0A853I418_9GAMM</name>
<keyword evidence="2 6" id="KW-0349">Heme</keyword>
<dbReference type="EMBL" id="JACCKB010000047">
    <property type="protein sequence ID" value="NYZ68670.1"/>
    <property type="molecule type" value="Genomic_DNA"/>
</dbReference>
<evidence type="ECO:0000256" key="2">
    <source>
        <dbReference type="ARBA" id="ARBA00022617"/>
    </source>
</evidence>
<dbReference type="PROSITE" id="PS51007">
    <property type="entry name" value="CYTC"/>
    <property type="match status" value="1"/>
</dbReference>